<evidence type="ECO:0000256" key="7">
    <source>
        <dbReference type="SAM" id="Phobius"/>
    </source>
</evidence>
<feature type="transmembrane region" description="Helical" evidence="7">
    <location>
        <begin position="268"/>
        <end position="295"/>
    </location>
</feature>
<gene>
    <name evidence="9" type="ORF">CMC5_012620</name>
</gene>
<dbReference type="OrthoDB" id="9802649at2"/>
<dbReference type="SUPFAM" id="SSF53448">
    <property type="entry name" value="Nucleotide-diphospho-sugar transferases"/>
    <property type="match status" value="1"/>
</dbReference>
<proteinExistence type="predicted"/>
<evidence type="ECO:0000256" key="3">
    <source>
        <dbReference type="ARBA" id="ARBA00022679"/>
    </source>
</evidence>
<keyword evidence="2" id="KW-0328">Glycosyltransferase</keyword>
<dbReference type="PANTHER" id="PTHR48090">
    <property type="entry name" value="UNDECAPRENYL-PHOSPHATE 4-DEOXY-4-FORMAMIDO-L-ARABINOSE TRANSFERASE-RELATED"/>
    <property type="match status" value="1"/>
</dbReference>
<dbReference type="InterPro" id="IPR050256">
    <property type="entry name" value="Glycosyltransferase_2"/>
</dbReference>
<evidence type="ECO:0000256" key="1">
    <source>
        <dbReference type="ARBA" id="ARBA00004141"/>
    </source>
</evidence>
<evidence type="ECO:0000256" key="5">
    <source>
        <dbReference type="ARBA" id="ARBA00022989"/>
    </source>
</evidence>
<feature type="transmembrane region" description="Helical" evidence="7">
    <location>
        <begin position="236"/>
        <end position="262"/>
    </location>
</feature>
<dbReference type="GO" id="GO:0005886">
    <property type="term" value="C:plasma membrane"/>
    <property type="evidence" value="ECO:0007669"/>
    <property type="project" value="TreeGrafter"/>
</dbReference>
<dbReference type="InterPro" id="IPR001173">
    <property type="entry name" value="Glyco_trans_2-like"/>
</dbReference>
<evidence type="ECO:0000313" key="9">
    <source>
        <dbReference type="EMBL" id="AKT37132.1"/>
    </source>
</evidence>
<keyword evidence="4 7" id="KW-0812">Transmembrane</keyword>
<evidence type="ECO:0000313" key="10">
    <source>
        <dbReference type="Proteomes" id="UP000067626"/>
    </source>
</evidence>
<keyword evidence="10" id="KW-1185">Reference proteome</keyword>
<keyword evidence="6 7" id="KW-0472">Membrane</keyword>
<dbReference type="Gene3D" id="3.90.550.10">
    <property type="entry name" value="Spore Coat Polysaccharide Biosynthesis Protein SpsA, Chain A"/>
    <property type="match status" value="1"/>
</dbReference>
<dbReference type="AlphaFoldDB" id="A0A0K1E8Y9"/>
<name>A0A0K1E8Y9_CHOCO</name>
<evidence type="ECO:0000256" key="2">
    <source>
        <dbReference type="ARBA" id="ARBA00022676"/>
    </source>
</evidence>
<comment type="subcellular location">
    <subcellularLocation>
        <location evidence="1">Membrane</location>
        <topology evidence="1">Multi-pass membrane protein</topology>
    </subcellularLocation>
</comment>
<evidence type="ECO:0000256" key="6">
    <source>
        <dbReference type="ARBA" id="ARBA00023136"/>
    </source>
</evidence>
<dbReference type="STRING" id="52.CMC5_012620"/>
<dbReference type="KEGG" id="ccro:CMC5_012620"/>
<evidence type="ECO:0000259" key="8">
    <source>
        <dbReference type="Pfam" id="PF00535"/>
    </source>
</evidence>
<keyword evidence="3 9" id="KW-0808">Transferase</keyword>
<dbReference type="PANTHER" id="PTHR48090:SF1">
    <property type="entry name" value="PROPHAGE BACTOPRENOL GLUCOSYL TRANSFERASE HOMOLOG"/>
    <property type="match status" value="1"/>
</dbReference>
<evidence type="ECO:0000256" key="4">
    <source>
        <dbReference type="ARBA" id="ARBA00022692"/>
    </source>
</evidence>
<dbReference type="CDD" id="cd04187">
    <property type="entry name" value="DPM1_like_bac"/>
    <property type="match status" value="1"/>
</dbReference>
<accession>A0A0K1E8Y9</accession>
<sequence length="358" mass="40169">MGETGERKLISIVVPVYNEEGNIVPLYEAVNAVFAPIADRYDHEFVFTDNRSQDGTFAELSALAARDARVRVFRFSRNFGFQRSIYTGYVKARGHAAVQIDCDLQDPPSLIVEFIRAWEEGNIIVYGVRRARREGWLITWIRKVFYRLIDLLSEDRLPLDAGDFRLVDRKVIGVLRRISDDKPYLRGTLATLGFQQKGIPYDRAGRVRGESKFSLRDLFGLALDGILAHSTVPLRVATYTGLAVSVITLLGVIGYIVGRILFGANWPIGFATTTVLILLSLSLNALFLGIIGEYVGRIYQQVRRRPLTIIDQSIERSDPGADVEHHVTPVRERDGVISQLPLPIAPDHHVIDTVARAK</sequence>
<dbReference type="EMBL" id="CP012159">
    <property type="protein sequence ID" value="AKT37132.1"/>
    <property type="molecule type" value="Genomic_DNA"/>
</dbReference>
<feature type="domain" description="Glycosyltransferase 2-like" evidence="8">
    <location>
        <begin position="11"/>
        <end position="172"/>
    </location>
</feature>
<dbReference type="RefSeq" id="WP_063796224.1">
    <property type="nucleotide sequence ID" value="NZ_CP012159.1"/>
</dbReference>
<organism evidence="9 10">
    <name type="scientific">Chondromyces crocatus</name>
    <dbReference type="NCBI Taxonomy" id="52"/>
    <lineage>
        <taxon>Bacteria</taxon>
        <taxon>Pseudomonadati</taxon>
        <taxon>Myxococcota</taxon>
        <taxon>Polyangia</taxon>
        <taxon>Polyangiales</taxon>
        <taxon>Polyangiaceae</taxon>
        <taxon>Chondromyces</taxon>
    </lineage>
</organism>
<reference evidence="9 10" key="1">
    <citation type="submission" date="2015-07" db="EMBL/GenBank/DDBJ databases">
        <title>Genome analysis of myxobacterium Chondromyces crocatus Cm c5 reveals a high potential for natural compound synthesis and the genetic basis for the loss of fruiting body formation.</title>
        <authorList>
            <person name="Zaburannyi N."/>
            <person name="Bunk B."/>
            <person name="Maier J."/>
            <person name="Overmann J."/>
            <person name="Mueller R."/>
        </authorList>
    </citation>
    <scope>NUCLEOTIDE SEQUENCE [LARGE SCALE GENOMIC DNA]</scope>
    <source>
        <strain evidence="9 10">Cm c5</strain>
    </source>
</reference>
<dbReference type="Pfam" id="PF00535">
    <property type="entry name" value="Glycos_transf_2"/>
    <property type="match status" value="1"/>
</dbReference>
<keyword evidence="5 7" id="KW-1133">Transmembrane helix</keyword>
<dbReference type="GO" id="GO:0016757">
    <property type="term" value="F:glycosyltransferase activity"/>
    <property type="evidence" value="ECO:0007669"/>
    <property type="project" value="UniProtKB-KW"/>
</dbReference>
<protein>
    <submittedName>
        <fullName evidence="9">Glycosyltransferase</fullName>
    </submittedName>
</protein>
<dbReference type="Proteomes" id="UP000067626">
    <property type="component" value="Chromosome"/>
</dbReference>
<dbReference type="InterPro" id="IPR029044">
    <property type="entry name" value="Nucleotide-diphossugar_trans"/>
</dbReference>